<dbReference type="EMBL" id="JNVD01000040">
    <property type="protein sequence ID" value="KOC18895.1"/>
    <property type="molecule type" value="Genomic_DNA"/>
</dbReference>
<accession>A0A096FCN4</accession>
<feature type="transmembrane region" description="Helical" evidence="1">
    <location>
        <begin position="97"/>
        <end position="114"/>
    </location>
</feature>
<feature type="transmembrane region" description="Helical" evidence="1">
    <location>
        <begin position="72"/>
        <end position="91"/>
    </location>
</feature>
<evidence type="ECO:0000313" key="5">
    <source>
        <dbReference type="Proteomes" id="UP000037442"/>
    </source>
</evidence>
<keyword evidence="1" id="KW-0472">Membrane</keyword>
<evidence type="ECO:0008006" key="6">
    <source>
        <dbReference type="Google" id="ProtNLM"/>
    </source>
</evidence>
<evidence type="ECO:0000313" key="3">
    <source>
        <dbReference type="EMBL" id="KOC18895.1"/>
    </source>
</evidence>
<name>A0A096FCN4_COMTE</name>
<keyword evidence="1" id="KW-0812">Transmembrane</keyword>
<reference evidence="5" key="2">
    <citation type="submission" date="2014-06" db="EMBL/GenBank/DDBJ databases">
        <title>Draft genome sequence of C. testosteroni WDL7.</title>
        <authorList>
            <person name="Wu Y."/>
            <person name="Seshan H."/>
            <person name="Arumugam K."/>
        </authorList>
    </citation>
    <scope>NUCLEOTIDE SEQUENCE [LARGE SCALE GENOMIC DNA]</scope>
    <source>
        <strain evidence="5">WDL7</strain>
    </source>
</reference>
<dbReference type="Pfam" id="PF11804">
    <property type="entry name" value="DUF3325"/>
    <property type="match status" value="1"/>
</dbReference>
<dbReference type="RefSeq" id="WP_034372052.1">
    <property type="nucleotide sequence ID" value="NZ_AWOR01000058.1"/>
</dbReference>
<dbReference type="Proteomes" id="UP000037442">
    <property type="component" value="Unassembled WGS sequence"/>
</dbReference>
<reference evidence="3" key="3">
    <citation type="submission" date="2014-06" db="EMBL/GenBank/DDBJ databases">
        <title>Three species of the Botryosphaeriales overlap on five unrelated trees in China, with a novel species.</title>
        <authorList>
            <person name="Tian C."/>
            <person name="Fan X."/>
        </authorList>
    </citation>
    <scope>NUCLEOTIDE SEQUENCE</scope>
    <source>
        <strain evidence="3">WDL7</strain>
    </source>
</reference>
<comment type="caution">
    <text evidence="2">The sequence shown here is derived from an EMBL/GenBank/DDBJ whole genome shotgun (WGS) entry which is preliminary data.</text>
</comment>
<feature type="transmembrane region" description="Helical" evidence="1">
    <location>
        <begin position="44"/>
        <end position="65"/>
    </location>
</feature>
<evidence type="ECO:0000313" key="4">
    <source>
        <dbReference type="Proteomes" id="UP000029553"/>
    </source>
</evidence>
<organism evidence="2 4">
    <name type="scientific">Comamonas testosteroni</name>
    <name type="common">Pseudomonas testosteroni</name>
    <dbReference type="NCBI Taxonomy" id="285"/>
    <lineage>
        <taxon>Bacteria</taxon>
        <taxon>Pseudomonadati</taxon>
        <taxon>Pseudomonadota</taxon>
        <taxon>Betaproteobacteria</taxon>
        <taxon>Burkholderiales</taxon>
        <taxon>Comamonadaceae</taxon>
        <taxon>Comamonas</taxon>
    </lineage>
</organism>
<dbReference type="AlphaFoldDB" id="A0A096FCN4"/>
<dbReference type="PATRIC" id="fig|285.49.peg.1164"/>
<reference evidence="2 4" key="1">
    <citation type="submission" date="2013-09" db="EMBL/GenBank/DDBJ databases">
        <title>High correlation between genotypes and phenotypes of environmental bacteria Comamonas testosteroni strains.</title>
        <authorList>
            <person name="Liu L."/>
            <person name="Zhu W."/>
            <person name="Xia X."/>
            <person name="Xu B."/>
            <person name="Luo M."/>
            <person name="Wang G."/>
        </authorList>
    </citation>
    <scope>NUCLEOTIDE SEQUENCE [LARGE SCALE GENOMIC DNA]</scope>
    <source>
        <strain evidence="2 4">JL40</strain>
    </source>
</reference>
<evidence type="ECO:0000256" key="1">
    <source>
        <dbReference type="SAM" id="Phobius"/>
    </source>
</evidence>
<dbReference type="Proteomes" id="UP000029553">
    <property type="component" value="Unassembled WGS sequence"/>
</dbReference>
<gene>
    <name evidence="3" type="ORF">GL58_05565</name>
    <name evidence="2" type="ORF">P353_17840</name>
</gene>
<dbReference type="InterPro" id="IPR021762">
    <property type="entry name" value="DUF3325"/>
</dbReference>
<dbReference type="EMBL" id="AWOR01000058">
    <property type="protein sequence ID" value="KGH27694.1"/>
    <property type="molecule type" value="Genomic_DNA"/>
</dbReference>
<sequence>MLLDFLLCFAAWTALALAMDRHHEDAWPGVESDAPAAVLRRQRLFQAGWILLALSLGIALGFAGATTAAMSATVWTAALCLAALAATSMATWQAQRLPLLGLMALALGVLVFTFDRLGP</sequence>
<proteinExistence type="predicted"/>
<protein>
    <recommendedName>
        <fullName evidence="6">DUF3325 domain-containing protein</fullName>
    </recommendedName>
</protein>
<evidence type="ECO:0000313" key="2">
    <source>
        <dbReference type="EMBL" id="KGH27694.1"/>
    </source>
</evidence>
<keyword evidence="1" id="KW-1133">Transmembrane helix</keyword>